<gene>
    <name evidence="2" type="ORF">CVT63_07975</name>
</gene>
<reference evidence="2 3" key="1">
    <citation type="journal article" date="2017" name="ISME J.">
        <title>Potential for microbial H2 and metal transformations associated with novel bacteria and archaea in deep terrestrial subsurface sediments.</title>
        <authorList>
            <person name="Hernsdorf A.W."/>
            <person name="Amano Y."/>
            <person name="Miyakawa K."/>
            <person name="Ise K."/>
            <person name="Suzuki Y."/>
            <person name="Anantharaman K."/>
            <person name="Probst A."/>
            <person name="Burstein D."/>
            <person name="Thomas B.C."/>
            <person name="Banfield J.F."/>
        </authorList>
    </citation>
    <scope>NUCLEOTIDE SEQUENCE [LARGE SCALE GENOMIC DNA]</scope>
    <source>
        <strain evidence="2">HGW-Actinobacteria-3</strain>
    </source>
</reference>
<dbReference type="EMBL" id="PHEX01000098">
    <property type="protein sequence ID" value="PKQ27445.1"/>
    <property type="molecule type" value="Genomic_DNA"/>
</dbReference>
<organism evidence="2 3">
    <name type="scientific">Candidatus Anoxymicrobium japonicum</name>
    <dbReference type="NCBI Taxonomy" id="2013648"/>
    <lineage>
        <taxon>Bacteria</taxon>
        <taxon>Bacillati</taxon>
        <taxon>Actinomycetota</taxon>
        <taxon>Candidatus Geothermincolia</taxon>
        <taxon>Candidatus Geothermincolales</taxon>
        <taxon>Candidatus Anoxymicrobiaceae</taxon>
        <taxon>Candidatus Anoxymicrobium</taxon>
    </lineage>
</organism>
<feature type="transmembrane region" description="Helical" evidence="1">
    <location>
        <begin position="37"/>
        <end position="54"/>
    </location>
</feature>
<evidence type="ECO:0000313" key="2">
    <source>
        <dbReference type="EMBL" id="PKQ27445.1"/>
    </source>
</evidence>
<proteinExistence type="predicted"/>
<name>A0A2N3G403_9ACTN</name>
<keyword evidence="1" id="KW-0812">Transmembrane</keyword>
<feature type="transmembrane region" description="Helical" evidence="1">
    <location>
        <begin position="12"/>
        <end position="31"/>
    </location>
</feature>
<dbReference type="AlphaFoldDB" id="A0A2N3G403"/>
<feature type="transmembrane region" description="Helical" evidence="1">
    <location>
        <begin position="107"/>
        <end position="126"/>
    </location>
</feature>
<keyword evidence="1" id="KW-0472">Membrane</keyword>
<evidence type="ECO:0000256" key="1">
    <source>
        <dbReference type="SAM" id="Phobius"/>
    </source>
</evidence>
<keyword evidence="1" id="KW-1133">Transmembrane helix</keyword>
<protein>
    <submittedName>
        <fullName evidence="2">Uncharacterized protein</fullName>
    </submittedName>
</protein>
<comment type="caution">
    <text evidence="2">The sequence shown here is derived from an EMBL/GenBank/DDBJ whole genome shotgun (WGS) entry which is preliminary data.</text>
</comment>
<sequence>MQTPRSFTRIYWLAWLAAFCCFAAALMYYGIENTLGSFALFSVLLGGFAFNFEFGRLMGFLKLHAPSFYSQLPSSRWFEFSAFFSPRLLRTPEIGAPHYCAMQTYRAAWRFSVVAIFLPLLINWVAKAYAL</sequence>
<evidence type="ECO:0000313" key="3">
    <source>
        <dbReference type="Proteomes" id="UP000233654"/>
    </source>
</evidence>
<accession>A0A2N3G403</accession>
<dbReference type="Proteomes" id="UP000233654">
    <property type="component" value="Unassembled WGS sequence"/>
</dbReference>